<dbReference type="InterPro" id="IPR000859">
    <property type="entry name" value="CUB_dom"/>
</dbReference>
<protein>
    <recommendedName>
        <fullName evidence="4">CUB domain-containing protein</fullName>
    </recommendedName>
</protein>
<comment type="caution">
    <text evidence="2">Lacks conserved residue(s) required for the propagation of feature annotation.</text>
</comment>
<dbReference type="EMBL" id="LIAE01008916">
    <property type="protein sequence ID" value="PAV71811.1"/>
    <property type="molecule type" value="Genomic_DNA"/>
</dbReference>
<reference evidence="5 6" key="1">
    <citation type="journal article" date="2017" name="Curr. Biol.">
        <title>Genome architecture and evolution of a unichromosomal asexual nematode.</title>
        <authorList>
            <person name="Fradin H."/>
            <person name="Zegar C."/>
            <person name="Gutwein M."/>
            <person name="Lucas J."/>
            <person name="Kovtun M."/>
            <person name="Corcoran D."/>
            <person name="Baugh L.R."/>
            <person name="Kiontke K."/>
            <person name="Gunsalus K."/>
            <person name="Fitch D.H."/>
            <person name="Piano F."/>
        </authorList>
    </citation>
    <scope>NUCLEOTIDE SEQUENCE [LARGE SCALE GENOMIC DNA]</scope>
    <source>
        <strain evidence="5">PF1309</strain>
    </source>
</reference>
<dbReference type="Proteomes" id="UP000218231">
    <property type="component" value="Unassembled WGS sequence"/>
</dbReference>
<comment type="caution">
    <text evidence="5">The sequence shown here is derived from an EMBL/GenBank/DDBJ whole genome shotgun (WGS) entry which is preliminary data.</text>
</comment>
<keyword evidence="1" id="KW-1015">Disulfide bond</keyword>
<sequence>MLIPYFLLISSFPIILGKHENLAERNFLRGDSHDSLENRQAVKNILKNIKLNEQEQRNAKKMHDMPIIQKSPNPIPAPVKNETKGLQKLNAEVADLLFQTDMALNIEQAKAIAGGDRCEELAQGDAQGCSGKTIDATETERNFTIAIRDSTNYDVREPAQNCYWIIRAPEGKKVTMSLSLDSIACVKQCPWRGIEINTGRFDLVGFRMTNGVFSVSDSSKSIKLSTPVPLSQMMDSVGSAPAASSAAVDEPEPVEHVYQMYISARPKRGTRRVNFASNSSGDSSVQISMPFCSYFMPPSKFPDLVPLSSSEYYFVGSTDGQNDRRRRVRRSKASTVAMTGLRGTIQKKFPVHRSSRIEAYGPKRPNGEERRNERRKKNGKRKKTAVEQIDNEERRDIKIVAEEYEMDQEYQIPTGVRFFRD</sequence>
<dbReference type="STRING" id="2018661.A0A2A2KCY7"/>
<name>A0A2A2KCY7_9BILA</name>
<evidence type="ECO:0000259" key="4">
    <source>
        <dbReference type="PROSITE" id="PS01180"/>
    </source>
</evidence>
<dbReference type="AlphaFoldDB" id="A0A2A2KCY7"/>
<evidence type="ECO:0000256" key="1">
    <source>
        <dbReference type="ARBA" id="ARBA00023157"/>
    </source>
</evidence>
<feature type="domain" description="CUB" evidence="4">
    <location>
        <begin position="129"/>
        <end position="205"/>
    </location>
</feature>
<proteinExistence type="predicted"/>
<evidence type="ECO:0000313" key="6">
    <source>
        <dbReference type="Proteomes" id="UP000218231"/>
    </source>
</evidence>
<feature type="region of interest" description="Disordered" evidence="3">
    <location>
        <begin position="357"/>
        <end position="389"/>
    </location>
</feature>
<organism evidence="5 6">
    <name type="scientific">Diploscapter pachys</name>
    <dbReference type="NCBI Taxonomy" id="2018661"/>
    <lineage>
        <taxon>Eukaryota</taxon>
        <taxon>Metazoa</taxon>
        <taxon>Ecdysozoa</taxon>
        <taxon>Nematoda</taxon>
        <taxon>Chromadorea</taxon>
        <taxon>Rhabditida</taxon>
        <taxon>Rhabditina</taxon>
        <taxon>Rhabditomorpha</taxon>
        <taxon>Rhabditoidea</taxon>
        <taxon>Rhabditidae</taxon>
        <taxon>Diploscapter</taxon>
    </lineage>
</organism>
<dbReference type="OrthoDB" id="5866228at2759"/>
<feature type="compositionally biased region" description="Basic residues" evidence="3">
    <location>
        <begin position="373"/>
        <end position="383"/>
    </location>
</feature>
<gene>
    <name evidence="5" type="ORF">WR25_25816</name>
</gene>
<accession>A0A2A2KCY7</accession>
<dbReference type="PROSITE" id="PS01180">
    <property type="entry name" value="CUB"/>
    <property type="match status" value="1"/>
</dbReference>
<evidence type="ECO:0000256" key="3">
    <source>
        <dbReference type="SAM" id="MobiDB-lite"/>
    </source>
</evidence>
<evidence type="ECO:0000256" key="2">
    <source>
        <dbReference type="PROSITE-ProRule" id="PRU00059"/>
    </source>
</evidence>
<evidence type="ECO:0000313" key="5">
    <source>
        <dbReference type="EMBL" id="PAV71811.1"/>
    </source>
</evidence>
<keyword evidence="6" id="KW-1185">Reference proteome</keyword>